<dbReference type="EMBL" id="CP034235">
    <property type="protein sequence ID" value="QGQ96772.1"/>
    <property type="molecule type" value="Genomic_DNA"/>
</dbReference>
<gene>
    <name evidence="1" type="ORF">EHS13_18750</name>
</gene>
<proteinExistence type="predicted"/>
<organism evidence="1 2">
    <name type="scientific">Paenibacillus psychroresistens</name>
    <dbReference type="NCBI Taxonomy" id="1778678"/>
    <lineage>
        <taxon>Bacteria</taxon>
        <taxon>Bacillati</taxon>
        <taxon>Bacillota</taxon>
        <taxon>Bacilli</taxon>
        <taxon>Bacillales</taxon>
        <taxon>Paenibacillaceae</taxon>
        <taxon>Paenibacillus</taxon>
    </lineage>
</organism>
<keyword evidence="2" id="KW-1185">Reference proteome</keyword>
<dbReference type="KEGG" id="ppsc:EHS13_18750"/>
<name>A0A6B8RM86_9BACL</name>
<protein>
    <submittedName>
        <fullName evidence="1">Uncharacterized protein</fullName>
    </submittedName>
</protein>
<dbReference type="AlphaFoldDB" id="A0A6B8RM86"/>
<accession>A0A6B8RM86</accession>
<reference evidence="2" key="1">
    <citation type="submission" date="2018-11" db="EMBL/GenBank/DDBJ databases">
        <title>Complete genome sequence of Paenibacillus sp. ML311-T8.</title>
        <authorList>
            <person name="Nam Y.-D."/>
            <person name="Kang J."/>
            <person name="Chung W.-H."/>
            <person name="Park Y.S."/>
        </authorList>
    </citation>
    <scope>NUCLEOTIDE SEQUENCE [LARGE SCALE GENOMIC DNA]</scope>
    <source>
        <strain evidence="2">ML311-T8</strain>
    </source>
</reference>
<dbReference type="RefSeq" id="WP_155701845.1">
    <property type="nucleotide sequence ID" value="NZ_CP034235.1"/>
</dbReference>
<evidence type="ECO:0000313" key="2">
    <source>
        <dbReference type="Proteomes" id="UP000426246"/>
    </source>
</evidence>
<sequence length="77" mass="8591">MGVDEEELLKLIDALNKRVDAMELRGESISERAEAIIRHVEFLHETLIAITQAKSLGSAKILAQNVLMSMPKINPLH</sequence>
<evidence type="ECO:0000313" key="1">
    <source>
        <dbReference type="EMBL" id="QGQ96772.1"/>
    </source>
</evidence>
<dbReference type="Proteomes" id="UP000426246">
    <property type="component" value="Chromosome"/>
</dbReference>